<dbReference type="Proteomes" id="UP000051378">
    <property type="component" value="Unassembled WGS sequence"/>
</dbReference>
<dbReference type="STRING" id="1423744.FC86_GL000859"/>
<dbReference type="EMBL" id="AYZL01000020">
    <property type="protein sequence ID" value="KRN03748.1"/>
    <property type="molecule type" value="Genomic_DNA"/>
</dbReference>
<keyword evidence="2" id="KW-0238">DNA-binding</keyword>
<evidence type="ECO:0000313" key="5">
    <source>
        <dbReference type="EMBL" id="KRN03748.1"/>
    </source>
</evidence>
<dbReference type="PRINTS" id="PR00598">
    <property type="entry name" value="HTHMARR"/>
</dbReference>
<keyword evidence="3" id="KW-0804">Transcription</keyword>
<keyword evidence="1" id="KW-0805">Transcription regulation</keyword>
<dbReference type="InterPro" id="IPR036388">
    <property type="entry name" value="WH-like_DNA-bd_sf"/>
</dbReference>
<reference evidence="5 6" key="1">
    <citation type="journal article" date="2015" name="Genome Announc.">
        <title>Expanding the biotechnology potential of lactobacilli through comparative genomics of 213 strains and associated genera.</title>
        <authorList>
            <person name="Sun Z."/>
            <person name="Harris H.M."/>
            <person name="McCann A."/>
            <person name="Guo C."/>
            <person name="Argimon S."/>
            <person name="Zhang W."/>
            <person name="Yang X."/>
            <person name="Jeffery I.B."/>
            <person name="Cooney J.C."/>
            <person name="Kagawa T.F."/>
            <person name="Liu W."/>
            <person name="Song Y."/>
            <person name="Salvetti E."/>
            <person name="Wrobel A."/>
            <person name="Rasinkangas P."/>
            <person name="Parkhill J."/>
            <person name="Rea M.C."/>
            <person name="O'Sullivan O."/>
            <person name="Ritari J."/>
            <person name="Douillard F.P."/>
            <person name="Paul Ross R."/>
            <person name="Yang R."/>
            <person name="Briner A.E."/>
            <person name="Felis G.E."/>
            <person name="de Vos W.M."/>
            <person name="Barrangou R."/>
            <person name="Klaenhammer T.R."/>
            <person name="Caufield P.W."/>
            <person name="Cui Y."/>
            <person name="Zhang H."/>
            <person name="O'Toole P.W."/>
        </authorList>
    </citation>
    <scope>NUCLEOTIDE SEQUENCE [LARGE SCALE GENOMIC DNA]</scope>
    <source>
        <strain evidence="5 6">DSM 23037</strain>
    </source>
</reference>
<dbReference type="AlphaFoldDB" id="A0A0R2DUK0"/>
<dbReference type="InterPro" id="IPR000835">
    <property type="entry name" value="HTH_MarR-typ"/>
</dbReference>
<dbReference type="GO" id="GO:0003700">
    <property type="term" value="F:DNA-binding transcription factor activity"/>
    <property type="evidence" value="ECO:0007669"/>
    <property type="project" value="InterPro"/>
</dbReference>
<evidence type="ECO:0000256" key="3">
    <source>
        <dbReference type="ARBA" id="ARBA00023163"/>
    </source>
</evidence>
<feature type="domain" description="HTH marR-type" evidence="4">
    <location>
        <begin position="1"/>
        <end position="137"/>
    </location>
</feature>
<dbReference type="RefSeq" id="WP_056975063.1">
    <property type="nucleotide sequence ID" value="NZ_AYZL01000020.1"/>
</dbReference>
<comment type="caution">
    <text evidence="5">The sequence shown here is derived from an EMBL/GenBank/DDBJ whole genome shotgun (WGS) entry which is preliminary data.</text>
</comment>
<dbReference type="InterPro" id="IPR036390">
    <property type="entry name" value="WH_DNA-bd_sf"/>
</dbReference>
<accession>A0A0R2DUK0</accession>
<dbReference type="SMART" id="SM00347">
    <property type="entry name" value="HTH_MARR"/>
    <property type="match status" value="1"/>
</dbReference>
<evidence type="ECO:0000256" key="1">
    <source>
        <dbReference type="ARBA" id="ARBA00023015"/>
    </source>
</evidence>
<dbReference type="GO" id="GO:0003677">
    <property type="term" value="F:DNA binding"/>
    <property type="evidence" value="ECO:0007669"/>
    <property type="project" value="UniProtKB-KW"/>
</dbReference>
<evidence type="ECO:0000256" key="2">
    <source>
        <dbReference type="ARBA" id="ARBA00023125"/>
    </source>
</evidence>
<proteinExistence type="predicted"/>
<dbReference type="PANTHER" id="PTHR42756">
    <property type="entry name" value="TRANSCRIPTIONAL REGULATOR, MARR"/>
    <property type="match status" value="1"/>
</dbReference>
<keyword evidence="6" id="KW-1185">Reference proteome</keyword>
<dbReference type="PATRIC" id="fig|1423744.4.peg.883"/>
<dbReference type="PROSITE" id="PS50995">
    <property type="entry name" value="HTH_MARR_2"/>
    <property type="match status" value="1"/>
</dbReference>
<dbReference type="Gene3D" id="1.10.10.10">
    <property type="entry name" value="Winged helix-like DNA-binding domain superfamily/Winged helix DNA-binding domain"/>
    <property type="match status" value="1"/>
</dbReference>
<organism evidence="5 6">
    <name type="scientific">Holzapfeliella floricola DSM 23037 = JCM 16512</name>
    <dbReference type="NCBI Taxonomy" id="1423744"/>
    <lineage>
        <taxon>Bacteria</taxon>
        <taxon>Bacillati</taxon>
        <taxon>Bacillota</taxon>
        <taxon>Bacilli</taxon>
        <taxon>Lactobacillales</taxon>
        <taxon>Lactobacillaceae</taxon>
        <taxon>Holzapfeliella</taxon>
    </lineage>
</organism>
<dbReference type="OrthoDB" id="5419426at2"/>
<name>A0A0R2DUK0_9LACO</name>
<evidence type="ECO:0000313" key="6">
    <source>
        <dbReference type="Proteomes" id="UP000051378"/>
    </source>
</evidence>
<dbReference type="Pfam" id="PF01047">
    <property type="entry name" value="MarR"/>
    <property type="match status" value="1"/>
</dbReference>
<sequence length="142" mass="16756">MTIKNIRHFNRFYTQILGVFNNHVFDLKYSLLEMRVLGEIGRNQGIISNNLLPILSIDKTYLSRILRKLKQDDLIERKQDEQDLRIYHLYLTDKGQDLNNHIEEQSDNQVADNLKVLSSSEINELEQSMATIEKIFKKTHPK</sequence>
<dbReference type="SUPFAM" id="SSF46785">
    <property type="entry name" value="Winged helix' DNA-binding domain"/>
    <property type="match status" value="1"/>
</dbReference>
<protein>
    <recommendedName>
        <fullName evidence="4">HTH marR-type domain-containing protein</fullName>
    </recommendedName>
</protein>
<gene>
    <name evidence="5" type="ORF">FC86_GL000859</name>
</gene>
<dbReference type="PANTHER" id="PTHR42756:SF1">
    <property type="entry name" value="TRANSCRIPTIONAL REPRESSOR OF EMRAB OPERON"/>
    <property type="match status" value="1"/>
</dbReference>
<evidence type="ECO:0000259" key="4">
    <source>
        <dbReference type="PROSITE" id="PS50995"/>
    </source>
</evidence>